<dbReference type="Proteomes" id="UP000825002">
    <property type="component" value="Unassembled WGS sequence"/>
</dbReference>
<dbReference type="PANTHER" id="PTHR45794">
    <property type="entry name" value="LEUCYL-TRNA SYNTHETASE"/>
    <property type="match status" value="1"/>
</dbReference>
<comment type="catalytic activity">
    <reaction evidence="9">
        <text>tRNA(Leu) + L-leucine + ATP = L-leucyl-tRNA(Leu) + AMP + diphosphate</text>
        <dbReference type="Rhea" id="RHEA:11688"/>
        <dbReference type="Rhea" id="RHEA-COMP:9613"/>
        <dbReference type="Rhea" id="RHEA-COMP:9622"/>
        <dbReference type="ChEBI" id="CHEBI:30616"/>
        <dbReference type="ChEBI" id="CHEBI:33019"/>
        <dbReference type="ChEBI" id="CHEBI:57427"/>
        <dbReference type="ChEBI" id="CHEBI:78442"/>
        <dbReference type="ChEBI" id="CHEBI:78494"/>
        <dbReference type="ChEBI" id="CHEBI:456215"/>
        <dbReference type="EC" id="6.1.1.4"/>
    </reaction>
</comment>
<dbReference type="InterPro" id="IPR055416">
    <property type="entry name" value="RBD_LARS1"/>
</dbReference>
<dbReference type="EC" id="6.1.1.4" evidence="2"/>
<evidence type="ECO:0000256" key="4">
    <source>
        <dbReference type="ARBA" id="ARBA00022741"/>
    </source>
</evidence>
<evidence type="ECO:0000256" key="1">
    <source>
        <dbReference type="ARBA" id="ARBA00005594"/>
    </source>
</evidence>
<evidence type="ECO:0000256" key="6">
    <source>
        <dbReference type="ARBA" id="ARBA00022917"/>
    </source>
</evidence>
<evidence type="ECO:0000259" key="14">
    <source>
        <dbReference type="Pfam" id="PF24810"/>
    </source>
</evidence>
<keyword evidence="7 10" id="KW-0030">Aminoacyl-tRNA synthetase</keyword>
<evidence type="ECO:0000313" key="16">
    <source>
        <dbReference type="Proteomes" id="UP000825002"/>
    </source>
</evidence>
<evidence type="ECO:0000256" key="8">
    <source>
        <dbReference type="ARBA" id="ARBA00030520"/>
    </source>
</evidence>
<dbReference type="EMBL" id="JAIFTH010000933">
    <property type="protein sequence ID" value="KAG9508813.1"/>
    <property type="molecule type" value="Genomic_DNA"/>
</dbReference>
<evidence type="ECO:0000256" key="3">
    <source>
        <dbReference type="ARBA" id="ARBA00022598"/>
    </source>
</evidence>
<evidence type="ECO:0000313" key="15">
    <source>
        <dbReference type="EMBL" id="KAG9508813.1"/>
    </source>
</evidence>
<dbReference type="Gene3D" id="1.10.730.10">
    <property type="entry name" value="Isoleucyl-tRNA Synthetase, Domain 1"/>
    <property type="match status" value="1"/>
</dbReference>
<sequence length="937" mass="107160">MGPAGNYAKTQEYREMEKRIQESWKEQRLFEVDAPDDASGEKFFATFPYPYMNGKLHLGHSFSLSKVDFAVAYQRLLGKRAVLPFGFHCTGMPIKACADKLKREIEEFGYPPKFPVDGDRTEENLPENVGKAKKSKVQAKSEGFKYQWQIMRENIKLDLPKDMVEEDRLAKIDEEIRKFVDPEYWFAYFPAQAKTDLEAFGLGVDWRRTFITTNANPFYDSFVKWQFLRLKEKNKIRFGKRHTIYSPLDNQPCMDHDRSSGEGVLPVERTFLKVRVVGPSNLPVLANCSQVFVLIHPPQPETAIDSAFVPDNVEYIAVELLNQEALITTQTIARNICYQGFTPEDGKFSVVASFSSSELKSLKLDVSTATKFVFMEPESPVISRSGDQCVVALCNQWYLDYGDEGWKEQVRQAVARLETFNDDVKRTFYNTLDWLHEHACSRTYGAGTILPWDDEPKNPVPWLIESLSDSTIYMAYYTVAHLLQDGKLVGTDTTSPLGIKPSQMTPGIWDYIFLGKKEGLNNSTIPQEHLERLRREFLFWYPVDLRSSGKDLIMNHLTFFLYHHCAIWEDQPEAWPKSVRCNGHLMLNSQKMSKSTGNFLTLEEAINRFSADAVRFALADAGDGIEDANFVNNQADTGLLKLSNCIKWCEDMVRAFSCMLDGDIDRYADRVFANAMNKLIAITGRNFDQMLFKEALKSGFFEYQDLRLKYKEICGDGGMHRSLIRRFIETQALMICPICPHLAETMWSILGNKESIFRSRWPEYEPVEGGLHESFEYLMDAVYKFRMSLKKSQSGTKSKQSSYYADIYVSKKFSVVQSSVNQILKEFYNESGCMPDNKIISAKLSEQAVVKKKHMGFAVGYAEIRKKLFEKGGMDSLEQELPYDELEVLTKNADYIKRTLGLKDISIRSVDDTTDESLKENCCIGNPQIVVSSVPSA</sequence>
<comment type="caution">
    <text evidence="15">The sequence shown here is derived from an EMBL/GenBank/DDBJ whole genome shotgun (WGS) entry which is preliminary data.</text>
</comment>
<proteinExistence type="inferred from homology"/>
<dbReference type="Pfam" id="PF24810">
    <property type="entry name" value="RBD_LARS1"/>
    <property type="match status" value="1"/>
</dbReference>
<evidence type="ECO:0000259" key="11">
    <source>
        <dbReference type="Pfam" id="PF00133"/>
    </source>
</evidence>
<reference evidence="15 16" key="1">
    <citation type="submission" date="2020-10" db="EMBL/GenBank/DDBJ databases">
        <authorList>
            <person name="Klimov P.B."/>
            <person name="Dyachkov S.M."/>
            <person name="Chetverikov P.E."/>
        </authorList>
    </citation>
    <scope>NUCLEOTIDE SEQUENCE [LARGE SCALE GENOMIC DNA]</scope>
    <source>
        <strain evidence="15">BMOC 18-1129-001#AD2665</strain>
        <tissue evidence="15">Entire mites</tissue>
    </source>
</reference>
<dbReference type="InterPro" id="IPR004493">
    <property type="entry name" value="Leu-tRNA-synth_Ia_arc/euk"/>
</dbReference>
<keyword evidence="6 10" id="KW-0648">Protein biosynthesis</keyword>
<dbReference type="InterPro" id="IPR009080">
    <property type="entry name" value="tRNAsynth_Ia_anticodon-bd"/>
</dbReference>
<evidence type="ECO:0000256" key="2">
    <source>
        <dbReference type="ARBA" id="ARBA00013164"/>
    </source>
</evidence>
<comment type="similarity">
    <text evidence="1 10">Belongs to the class-I aminoacyl-tRNA synthetase family.</text>
</comment>
<feature type="domain" description="Methionyl/Valyl/Leucyl/Isoleucyl-tRNA synthetase anticodon-binding" evidence="12">
    <location>
        <begin position="669"/>
        <end position="796"/>
    </location>
</feature>
<dbReference type="CDD" id="cd00812">
    <property type="entry name" value="LeuRS_core"/>
    <property type="match status" value="1"/>
</dbReference>
<dbReference type="InterPro" id="IPR002300">
    <property type="entry name" value="aa-tRNA-synth_Ia"/>
</dbReference>
<name>A0ABQ7S621_9ACAR</name>
<evidence type="ECO:0000259" key="12">
    <source>
        <dbReference type="Pfam" id="PF08264"/>
    </source>
</evidence>
<protein>
    <recommendedName>
        <fullName evidence="2">leucine--tRNA ligase</fullName>
        <ecNumber evidence="2">6.1.1.4</ecNumber>
    </recommendedName>
    <alternativeName>
        <fullName evidence="8">Leucyl-tRNA synthetase</fullName>
    </alternativeName>
</protein>
<dbReference type="InterPro" id="IPR014729">
    <property type="entry name" value="Rossmann-like_a/b/a_fold"/>
</dbReference>
<keyword evidence="4 10" id="KW-0547">Nucleotide-binding</keyword>
<keyword evidence="16" id="KW-1185">Reference proteome</keyword>
<evidence type="ECO:0000256" key="5">
    <source>
        <dbReference type="ARBA" id="ARBA00022840"/>
    </source>
</evidence>
<keyword evidence="3 10" id="KW-0436">Ligase</keyword>
<feature type="domain" description="Methionyl/Leucyl tRNA synthetase" evidence="13">
    <location>
        <begin position="549"/>
        <end position="634"/>
    </location>
</feature>
<accession>A0ABQ7S621</accession>
<evidence type="ECO:0000256" key="10">
    <source>
        <dbReference type="RuleBase" id="RU363035"/>
    </source>
</evidence>
<dbReference type="SUPFAM" id="SSF47323">
    <property type="entry name" value="Anticodon-binding domain of a subclass of class I aminoacyl-tRNA synthetases"/>
    <property type="match status" value="1"/>
</dbReference>
<feature type="non-terminal residue" evidence="15">
    <location>
        <position position="1"/>
    </location>
</feature>
<organism evidence="15 16">
    <name type="scientific">Fragariocoptes setiger</name>
    <dbReference type="NCBI Taxonomy" id="1670756"/>
    <lineage>
        <taxon>Eukaryota</taxon>
        <taxon>Metazoa</taxon>
        <taxon>Ecdysozoa</taxon>
        <taxon>Arthropoda</taxon>
        <taxon>Chelicerata</taxon>
        <taxon>Arachnida</taxon>
        <taxon>Acari</taxon>
        <taxon>Acariformes</taxon>
        <taxon>Trombidiformes</taxon>
        <taxon>Prostigmata</taxon>
        <taxon>Eupodina</taxon>
        <taxon>Eriophyoidea</taxon>
        <taxon>Phytoptidae</taxon>
        <taxon>Fragariocoptes</taxon>
    </lineage>
</organism>
<dbReference type="GO" id="GO:0016874">
    <property type="term" value="F:ligase activity"/>
    <property type="evidence" value="ECO:0007669"/>
    <property type="project" value="UniProtKB-KW"/>
</dbReference>
<dbReference type="SUPFAM" id="SSF52374">
    <property type="entry name" value="Nucleotidylyl transferase"/>
    <property type="match status" value="1"/>
</dbReference>
<evidence type="ECO:0000259" key="13">
    <source>
        <dbReference type="Pfam" id="PF09334"/>
    </source>
</evidence>
<dbReference type="Pfam" id="PF08264">
    <property type="entry name" value="Anticodon_1"/>
    <property type="match status" value="1"/>
</dbReference>
<feature type="domain" description="Aminoacyl-tRNA synthetase class Ia" evidence="11">
    <location>
        <begin position="20"/>
        <end position="100"/>
    </location>
</feature>
<dbReference type="PANTHER" id="PTHR45794:SF1">
    <property type="entry name" value="LEUCINE--TRNA LIGASE, CYTOPLASMIC"/>
    <property type="match status" value="1"/>
</dbReference>
<feature type="domain" description="Leucine--tRNA ligase RagD-binding" evidence="14">
    <location>
        <begin position="809"/>
        <end position="881"/>
    </location>
</feature>
<dbReference type="Pfam" id="PF09334">
    <property type="entry name" value="tRNA-synt_1g"/>
    <property type="match status" value="1"/>
</dbReference>
<dbReference type="PROSITE" id="PS00178">
    <property type="entry name" value="AA_TRNA_LIGASE_I"/>
    <property type="match status" value="1"/>
</dbReference>
<evidence type="ECO:0000256" key="9">
    <source>
        <dbReference type="ARBA" id="ARBA00047469"/>
    </source>
</evidence>
<evidence type="ECO:0000256" key="7">
    <source>
        <dbReference type="ARBA" id="ARBA00023146"/>
    </source>
</evidence>
<dbReference type="Gene3D" id="3.40.50.620">
    <property type="entry name" value="HUPs"/>
    <property type="match status" value="3"/>
</dbReference>
<dbReference type="InterPro" id="IPR013155">
    <property type="entry name" value="M/V/L/I-tRNA-synth_anticd-bd"/>
</dbReference>
<dbReference type="Pfam" id="PF00133">
    <property type="entry name" value="tRNA-synt_1"/>
    <property type="match status" value="1"/>
</dbReference>
<keyword evidence="5 10" id="KW-0067">ATP-binding</keyword>
<dbReference type="InterPro" id="IPR001412">
    <property type="entry name" value="aa-tRNA-synth_I_CS"/>
</dbReference>
<gene>
    <name evidence="15" type="primary">Lars</name>
    <name evidence="15" type="ORF">GZH46_02683</name>
</gene>
<dbReference type="InterPro" id="IPR015413">
    <property type="entry name" value="Methionyl/Leucyl_tRNA_Synth"/>
</dbReference>